<feature type="region of interest" description="Disordered" evidence="1">
    <location>
        <begin position="103"/>
        <end position="138"/>
    </location>
</feature>
<accession>A0A8H6HNA6</accession>
<evidence type="ECO:0000313" key="3">
    <source>
        <dbReference type="EMBL" id="KAF6748831.1"/>
    </source>
</evidence>
<keyword evidence="4" id="KW-1185">Reference proteome</keyword>
<proteinExistence type="predicted"/>
<organism evidence="3 4">
    <name type="scientific">Ephemerocybe angulata</name>
    <dbReference type="NCBI Taxonomy" id="980116"/>
    <lineage>
        <taxon>Eukaryota</taxon>
        <taxon>Fungi</taxon>
        <taxon>Dikarya</taxon>
        <taxon>Basidiomycota</taxon>
        <taxon>Agaricomycotina</taxon>
        <taxon>Agaricomycetes</taxon>
        <taxon>Agaricomycetidae</taxon>
        <taxon>Agaricales</taxon>
        <taxon>Agaricineae</taxon>
        <taxon>Psathyrellaceae</taxon>
        <taxon>Ephemerocybe</taxon>
    </lineage>
</organism>
<evidence type="ECO:0000313" key="4">
    <source>
        <dbReference type="Proteomes" id="UP000521943"/>
    </source>
</evidence>
<evidence type="ECO:0000256" key="1">
    <source>
        <dbReference type="SAM" id="MobiDB-lite"/>
    </source>
</evidence>
<reference evidence="3 4" key="1">
    <citation type="submission" date="2020-07" db="EMBL/GenBank/DDBJ databases">
        <title>Comparative genomics of pyrophilous fungi reveals a link between fire events and developmental genes.</title>
        <authorList>
            <consortium name="DOE Joint Genome Institute"/>
            <person name="Steindorff A.S."/>
            <person name="Carver A."/>
            <person name="Calhoun S."/>
            <person name="Stillman K."/>
            <person name="Liu H."/>
            <person name="Lipzen A."/>
            <person name="Pangilinan J."/>
            <person name="Labutti K."/>
            <person name="Bruns T.D."/>
            <person name="Grigoriev I.V."/>
        </authorList>
    </citation>
    <scope>NUCLEOTIDE SEQUENCE [LARGE SCALE GENOMIC DNA]</scope>
    <source>
        <strain evidence="3 4">CBS 144469</strain>
    </source>
</reference>
<dbReference type="EMBL" id="JACGCI010000068">
    <property type="protein sequence ID" value="KAF6748831.1"/>
    <property type="molecule type" value="Genomic_DNA"/>
</dbReference>
<gene>
    <name evidence="3" type="ORF">DFP72DRAFT_1143966</name>
</gene>
<comment type="caution">
    <text evidence="3">The sequence shown here is derived from an EMBL/GenBank/DDBJ whole genome shotgun (WGS) entry which is preliminary data.</text>
</comment>
<feature type="compositionally biased region" description="Basic residues" evidence="1">
    <location>
        <begin position="127"/>
        <end position="138"/>
    </location>
</feature>
<feature type="signal peptide" evidence="2">
    <location>
        <begin position="1"/>
        <end position="21"/>
    </location>
</feature>
<name>A0A8H6HNA6_9AGAR</name>
<evidence type="ECO:0000256" key="2">
    <source>
        <dbReference type="SAM" id="SignalP"/>
    </source>
</evidence>
<dbReference type="Proteomes" id="UP000521943">
    <property type="component" value="Unassembled WGS sequence"/>
</dbReference>
<dbReference type="AlphaFoldDB" id="A0A8H6HNA6"/>
<feature type="chain" id="PRO_5034062543" description="C2H2-type domain-containing protein" evidence="2">
    <location>
        <begin position="22"/>
        <end position="138"/>
    </location>
</feature>
<evidence type="ECO:0008006" key="5">
    <source>
        <dbReference type="Google" id="ProtNLM"/>
    </source>
</evidence>
<sequence length="138" mass="15996">MRVSILSLLPFALALASFANAHVDDDHSLSAREYLDALSMISSLERRELLEDLTTRELIDALSDRLDRRGKGNGQTWTCRYPMCKNKQYLTLPDFEKHLNWHFDKKHDRPPPTDEALLSDSELEEKKKKKKGKGKDRK</sequence>
<keyword evidence="2" id="KW-0732">Signal</keyword>
<protein>
    <recommendedName>
        <fullName evidence="5">C2H2-type domain-containing protein</fullName>
    </recommendedName>
</protein>
<feature type="compositionally biased region" description="Basic and acidic residues" evidence="1">
    <location>
        <begin position="103"/>
        <end position="112"/>
    </location>
</feature>